<evidence type="ECO:0000313" key="2">
    <source>
        <dbReference type="EMBL" id="SHL90877.1"/>
    </source>
</evidence>
<keyword evidence="3" id="KW-1185">Reference proteome</keyword>
<dbReference type="SUPFAM" id="SSF55729">
    <property type="entry name" value="Acyl-CoA N-acyltransferases (Nat)"/>
    <property type="match status" value="1"/>
</dbReference>
<dbReference type="GO" id="GO:1990189">
    <property type="term" value="F:protein N-terminal-serine acetyltransferase activity"/>
    <property type="evidence" value="ECO:0007669"/>
    <property type="project" value="TreeGrafter"/>
</dbReference>
<dbReference type="InterPro" id="IPR051908">
    <property type="entry name" value="Ribosomal_N-acetyltransferase"/>
</dbReference>
<dbReference type="PANTHER" id="PTHR43441:SF12">
    <property type="entry name" value="RIBOSOMAL N-ACETYLTRANSFERASE YDAF-RELATED"/>
    <property type="match status" value="1"/>
</dbReference>
<dbReference type="PANTHER" id="PTHR43441">
    <property type="entry name" value="RIBOSOMAL-PROTEIN-SERINE ACETYLTRANSFERASE"/>
    <property type="match status" value="1"/>
</dbReference>
<evidence type="ECO:0000259" key="1">
    <source>
        <dbReference type="PROSITE" id="PS51186"/>
    </source>
</evidence>
<accession>A0A1M7EGN5</accession>
<dbReference type="Gene3D" id="3.40.630.30">
    <property type="match status" value="1"/>
</dbReference>
<dbReference type="GO" id="GO:0008999">
    <property type="term" value="F:protein-N-terminal-alanine acetyltransferase activity"/>
    <property type="evidence" value="ECO:0007669"/>
    <property type="project" value="TreeGrafter"/>
</dbReference>
<dbReference type="InterPro" id="IPR016181">
    <property type="entry name" value="Acyl_CoA_acyltransferase"/>
</dbReference>
<feature type="domain" description="N-acetyltransferase" evidence="1">
    <location>
        <begin position="10"/>
        <end position="176"/>
    </location>
</feature>
<dbReference type="RefSeq" id="WP_073082514.1">
    <property type="nucleotide sequence ID" value="NZ_FRBL01000005.1"/>
</dbReference>
<dbReference type="Proteomes" id="UP000184420">
    <property type="component" value="Unassembled WGS sequence"/>
</dbReference>
<keyword evidence="2" id="KW-0808">Transferase</keyword>
<dbReference type="OrthoDB" id="9811523at2"/>
<protein>
    <submittedName>
        <fullName evidence="2">Ribosomal-protein-serine acetyltransferase</fullName>
    </submittedName>
</protein>
<name>A0A1M7EGN5_9BACT</name>
<dbReference type="Pfam" id="PF13302">
    <property type="entry name" value="Acetyltransf_3"/>
    <property type="match status" value="1"/>
</dbReference>
<reference evidence="2 3" key="1">
    <citation type="submission" date="2016-11" db="EMBL/GenBank/DDBJ databases">
        <authorList>
            <person name="Jaros S."/>
            <person name="Januszkiewicz K."/>
            <person name="Wedrychowicz H."/>
        </authorList>
    </citation>
    <scope>NUCLEOTIDE SEQUENCE [LARGE SCALE GENOMIC DNA]</scope>
    <source>
        <strain evidence="2 3">DSM 27406</strain>
    </source>
</reference>
<dbReference type="AlphaFoldDB" id="A0A1M7EGN5"/>
<dbReference type="GO" id="GO:0005737">
    <property type="term" value="C:cytoplasm"/>
    <property type="evidence" value="ECO:0007669"/>
    <property type="project" value="TreeGrafter"/>
</dbReference>
<dbReference type="EMBL" id="FRBL01000005">
    <property type="protein sequence ID" value="SHL90877.1"/>
    <property type="molecule type" value="Genomic_DNA"/>
</dbReference>
<gene>
    <name evidence="2" type="ORF">SAMN05444266_105436</name>
</gene>
<dbReference type="PROSITE" id="PS51186">
    <property type="entry name" value="GNAT"/>
    <property type="match status" value="1"/>
</dbReference>
<evidence type="ECO:0000313" key="3">
    <source>
        <dbReference type="Proteomes" id="UP000184420"/>
    </source>
</evidence>
<sequence>MIEIPVNDEIYLRQLQSQDAPALYQQLDISRKHLRKYLPWVDYNTKEEHSLRFIEMMQRKAEEQEAVAFGIWYRGEFCGVIDIHSWDQQLHIAEIGYWLGTAFQGKGIATNATRAVVSFAFKQLHLNKIEIRFVMQNERSGQIPIKLGFCREGVLRSSAKLHGQFVDMVVMGILREDWPY</sequence>
<dbReference type="STRING" id="1419482.SAMN05444266_105436"/>
<proteinExistence type="predicted"/>
<organism evidence="2 3">
    <name type="scientific">Chitinophaga jiangningensis</name>
    <dbReference type="NCBI Taxonomy" id="1419482"/>
    <lineage>
        <taxon>Bacteria</taxon>
        <taxon>Pseudomonadati</taxon>
        <taxon>Bacteroidota</taxon>
        <taxon>Chitinophagia</taxon>
        <taxon>Chitinophagales</taxon>
        <taxon>Chitinophagaceae</taxon>
        <taxon>Chitinophaga</taxon>
    </lineage>
</organism>
<dbReference type="InterPro" id="IPR000182">
    <property type="entry name" value="GNAT_dom"/>
</dbReference>